<gene>
    <name evidence="1" type="ORF">GALL_531900</name>
</gene>
<protein>
    <submittedName>
        <fullName evidence="1">Uncharacterized protein</fullName>
    </submittedName>
</protein>
<accession>A0A1J5PNV4</accession>
<reference evidence="1" key="1">
    <citation type="submission" date="2016-10" db="EMBL/GenBank/DDBJ databases">
        <title>Sequence of Gallionella enrichment culture.</title>
        <authorList>
            <person name="Poehlein A."/>
            <person name="Muehling M."/>
            <person name="Daniel R."/>
        </authorList>
    </citation>
    <scope>NUCLEOTIDE SEQUENCE</scope>
</reference>
<evidence type="ECO:0000313" key="1">
    <source>
        <dbReference type="EMBL" id="OIQ65253.1"/>
    </source>
</evidence>
<name>A0A1J5PNV4_9ZZZZ</name>
<organism evidence="1">
    <name type="scientific">mine drainage metagenome</name>
    <dbReference type="NCBI Taxonomy" id="410659"/>
    <lineage>
        <taxon>unclassified sequences</taxon>
        <taxon>metagenomes</taxon>
        <taxon>ecological metagenomes</taxon>
    </lineage>
</organism>
<sequence length="47" mass="4723">MAAGAVGKFFVPADGGTDTLVFIGGNSYPVSASANQDPKIKFSAFNG</sequence>
<proteinExistence type="predicted"/>
<dbReference type="AlphaFoldDB" id="A0A1J5PNV4"/>
<comment type="caution">
    <text evidence="1">The sequence shown here is derived from an EMBL/GenBank/DDBJ whole genome shotgun (WGS) entry which is preliminary data.</text>
</comment>
<dbReference type="EMBL" id="MLJW01007479">
    <property type="protein sequence ID" value="OIQ65253.1"/>
    <property type="molecule type" value="Genomic_DNA"/>
</dbReference>